<feature type="compositionally biased region" description="Basic and acidic residues" evidence="1">
    <location>
        <begin position="217"/>
        <end position="230"/>
    </location>
</feature>
<feature type="region of interest" description="Disordered" evidence="1">
    <location>
        <begin position="128"/>
        <end position="230"/>
    </location>
</feature>
<dbReference type="PANTHER" id="PTHR23147">
    <property type="entry name" value="SERINE/ARGININE RICH SPLICING FACTOR"/>
    <property type="match status" value="1"/>
</dbReference>
<proteinExistence type="predicted"/>
<dbReference type="STRING" id="1198029.A0A1U7LQM1"/>
<dbReference type="GO" id="GO:0003723">
    <property type="term" value="F:RNA binding"/>
    <property type="evidence" value="ECO:0007669"/>
    <property type="project" value="InterPro"/>
</dbReference>
<dbReference type="InterPro" id="IPR050907">
    <property type="entry name" value="SRSF"/>
</dbReference>
<dbReference type="Proteomes" id="UP000186594">
    <property type="component" value="Unassembled WGS sequence"/>
</dbReference>
<dbReference type="InterPro" id="IPR035979">
    <property type="entry name" value="RBD_domain_sf"/>
</dbReference>
<dbReference type="Pfam" id="PF00076">
    <property type="entry name" value="RRM_1"/>
    <property type="match status" value="1"/>
</dbReference>
<name>A0A1U7LQM1_NEOID</name>
<evidence type="ECO:0000313" key="3">
    <source>
        <dbReference type="EMBL" id="OLL24929.1"/>
    </source>
</evidence>
<gene>
    <name evidence="3" type="ORF">NEOLI_004771</name>
</gene>
<dbReference type="OrthoDB" id="5970at2759"/>
<feature type="domain" description="RRM" evidence="2">
    <location>
        <begin position="84"/>
        <end position="114"/>
    </location>
</feature>
<dbReference type="AlphaFoldDB" id="A0A1U7LQM1"/>
<evidence type="ECO:0000259" key="2">
    <source>
        <dbReference type="Pfam" id="PF00076"/>
    </source>
</evidence>
<evidence type="ECO:0000313" key="4">
    <source>
        <dbReference type="Proteomes" id="UP000186594"/>
    </source>
</evidence>
<keyword evidence="4" id="KW-1185">Reference proteome</keyword>
<protein>
    <submittedName>
        <fullName evidence="3">Pre-mRNA-splicing factor srp1</fullName>
    </submittedName>
</protein>
<dbReference type="Gene3D" id="3.30.70.330">
    <property type="match status" value="1"/>
</dbReference>
<reference evidence="3 4" key="1">
    <citation type="submission" date="2016-04" db="EMBL/GenBank/DDBJ databases">
        <title>Evolutionary innovation and constraint leading to complex multicellularity in the Ascomycota.</title>
        <authorList>
            <person name="Cisse O."/>
            <person name="Nguyen A."/>
            <person name="Hewitt D.A."/>
            <person name="Jedd G."/>
            <person name="Stajich J.E."/>
        </authorList>
    </citation>
    <scope>NUCLEOTIDE SEQUENCE [LARGE SCALE GENOMIC DNA]</scope>
    <source>
        <strain evidence="3 4">DAH-3</strain>
    </source>
</reference>
<accession>A0A1U7LQM1</accession>
<dbReference type="EMBL" id="LXFE01000567">
    <property type="protein sequence ID" value="OLL24929.1"/>
    <property type="molecule type" value="Genomic_DNA"/>
</dbReference>
<dbReference type="OMA" id="QTWARTP"/>
<sequence>MGRPGTTLYVTGFGPGTRAKDLAYEFERLKVIPKLRAYGVDMEDLCDAIFRLPEHRAQDRTYLFPSLPSSLHFFESSRTDDRSLTPPRFAFVEYEDRRDAEDAYHQMHNRRIDSDIIGVEWARNTPSASWRFDGDPGANAPPPRREYSSRPSYRNDDDRGEREYRRAGRKFDRESQLSKERPRSYSPPARRSPSPRPYRAEDNGNHAVATDTYPPLGDKRYDDEDKVRDE</sequence>
<dbReference type="SUPFAM" id="SSF54928">
    <property type="entry name" value="RNA-binding domain, RBD"/>
    <property type="match status" value="1"/>
</dbReference>
<feature type="compositionally biased region" description="Basic and acidic residues" evidence="1">
    <location>
        <begin position="143"/>
        <end position="183"/>
    </location>
</feature>
<dbReference type="InterPro" id="IPR000504">
    <property type="entry name" value="RRM_dom"/>
</dbReference>
<comment type="caution">
    <text evidence="3">The sequence shown here is derived from an EMBL/GenBank/DDBJ whole genome shotgun (WGS) entry which is preliminary data.</text>
</comment>
<dbReference type="InterPro" id="IPR012677">
    <property type="entry name" value="Nucleotide-bd_a/b_plait_sf"/>
</dbReference>
<organism evidence="3 4">
    <name type="scientific">Neolecta irregularis (strain DAH-3)</name>
    <dbReference type="NCBI Taxonomy" id="1198029"/>
    <lineage>
        <taxon>Eukaryota</taxon>
        <taxon>Fungi</taxon>
        <taxon>Dikarya</taxon>
        <taxon>Ascomycota</taxon>
        <taxon>Taphrinomycotina</taxon>
        <taxon>Neolectales</taxon>
        <taxon>Neolectaceae</taxon>
        <taxon>Neolecta</taxon>
    </lineage>
</organism>
<evidence type="ECO:0000256" key="1">
    <source>
        <dbReference type="SAM" id="MobiDB-lite"/>
    </source>
</evidence>